<dbReference type="InterPro" id="IPR003730">
    <property type="entry name" value="Cu_polyphenol_OxRdtase"/>
</dbReference>
<dbReference type="NCBIfam" id="TIGR00726">
    <property type="entry name" value="peptidoglycan editing factor PgeF"/>
    <property type="match status" value="1"/>
</dbReference>
<evidence type="ECO:0000256" key="5">
    <source>
        <dbReference type="ARBA" id="ARBA00022801"/>
    </source>
</evidence>
<dbReference type="InterPro" id="IPR011324">
    <property type="entry name" value="Cytotoxic_necrot_fac-like_cat"/>
</dbReference>
<dbReference type="EMBL" id="JARRAF010000005">
    <property type="protein sequence ID" value="MDK2123574.1"/>
    <property type="molecule type" value="Genomic_DNA"/>
</dbReference>
<keyword evidence="5" id="KW-0378">Hydrolase</keyword>
<protein>
    <recommendedName>
        <fullName evidence="10">Purine nucleoside phosphorylase</fullName>
    </recommendedName>
</protein>
<organism evidence="11 12">
    <name type="scientific">Parachitinimonas caeni</name>
    <dbReference type="NCBI Taxonomy" id="3031301"/>
    <lineage>
        <taxon>Bacteria</taxon>
        <taxon>Pseudomonadati</taxon>
        <taxon>Pseudomonadota</taxon>
        <taxon>Betaproteobacteria</taxon>
        <taxon>Neisseriales</taxon>
        <taxon>Chitinibacteraceae</taxon>
        <taxon>Parachitinimonas</taxon>
    </lineage>
</organism>
<evidence type="ECO:0000256" key="8">
    <source>
        <dbReference type="ARBA" id="ARBA00048968"/>
    </source>
</evidence>
<dbReference type="PANTHER" id="PTHR30616">
    <property type="entry name" value="UNCHARACTERIZED PROTEIN YFIH"/>
    <property type="match status" value="1"/>
</dbReference>
<comment type="caution">
    <text evidence="11">The sequence shown here is derived from an EMBL/GenBank/DDBJ whole genome shotgun (WGS) entry which is preliminary data.</text>
</comment>
<evidence type="ECO:0000256" key="3">
    <source>
        <dbReference type="ARBA" id="ARBA00022679"/>
    </source>
</evidence>
<comment type="catalytic activity">
    <reaction evidence="1">
        <text>inosine + phosphate = alpha-D-ribose 1-phosphate + hypoxanthine</text>
        <dbReference type="Rhea" id="RHEA:27646"/>
        <dbReference type="ChEBI" id="CHEBI:17368"/>
        <dbReference type="ChEBI" id="CHEBI:17596"/>
        <dbReference type="ChEBI" id="CHEBI:43474"/>
        <dbReference type="ChEBI" id="CHEBI:57720"/>
        <dbReference type="EC" id="2.4.2.1"/>
    </reaction>
    <physiologicalReaction direction="left-to-right" evidence="1">
        <dbReference type="Rhea" id="RHEA:27647"/>
    </physiologicalReaction>
</comment>
<keyword evidence="3" id="KW-0808">Transferase</keyword>
<dbReference type="Proteomes" id="UP001172778">
    <property type="component" value="Unassembled WGS sequence"/>
</dbReference>
<comment type="similarity">
    <text evidence="2 10">Belongs to the purine nucleoside phosphorylase YfiH/LACC1 family.</text>
</comment>
<keyword evidence="4" id="KW-0479">Metal-binding</keyword>
<dbReference type="PANTHER" id="PTHR30616:SF2">
    <property type="entry name" value="PURINE NUCLEOSIDE PHOSPHORYLASE LACC1"/>
    <property type="match status" value="1"/>
</dbReference>
<reference evidence="11" key="1">
    <citation type="submission" date="2023-03" db="EMBL/GenBank/DDBJ databases">
        <title>Chitinimonas shenzhenensis gen. nov., sp. nov., a novel member of family Burkholderiaceae isolated from activated sludge collected in Shen Zhen, China.</title>
        <authorList>
            <person name="Wang X."/>
        </authorList>
    </citation>
    <scope>NUCLEOTIDE SEQUENCE</scope>
    <source>
        <strain evidence="11">DQS-5</strain>
    </source>
</reference>
<comment type="catalytic activity">
    <reaction evidence="9">
        <text>S-methyl-5'-thioadenosine + phosphate = 5-(methylsulfanyl)-alpha-D-ribose 1-phosphate + adenine</text>
        <dbReference type="Rhea" id="RHEA:11852"/>
        <dbReference type="ChEBI" id="CHEBI:16708"/>
        <dbReference type="ChEBI" id="CHEBI:17509"/>
        <dbReference type="ChEBI" id="CHEBI:43474"/>
        <dbReference type="ChEBI" id="CHEBI:58533"/>
        <dbReference type="EC" id="2.4.2.28"/>
    </reaction>
    <physiologicalReaction direction="left-to-right" evidence="9">
        <dbReference type="Rhea" id="RHEA:11853"/>
    </physiologicalReaction>
</comment>
<dbReference type="RefSeq" id="WP_284099874.1">
    <property type="nucleotide sequence ID" value="NZ_JARRAF010000005.1"/>
</dbReference>
<keyword evidence="12" id="KW-1185">Reference proteome</keyword>
<evidence type="ECO:0000256" key="6">
    <source>
        <dbReference type="ARBA" id="ARBA00022833"/>
    </source>
</evidence>
<comment type="catalytic activity">
    <reaction evidence="8">
        <text>adenosine + phosphate = alpha-D-ribose 1-phosphate + adenine</text>
        <dbReference type="Rhea" id="RHEA:27642"/>
        <dbReference type="ChEBI" id="CHEBI:16335"/>
        <dbReference type="ChEBI" id="CHEBI:16708"/>
        <dbReference type="ChEBI" id="CHEBI:43474"/>
        <dbReference type="ChEBI" id="CHEBI:57720"/>
        <dbReference type="EC" id="2.4.2.1"/>
    </reaction>
    <physiologicalReaction direction="left-to-right" evidence="8">
        <dbReference type="Rhea" id="RHEA:27643"/>
    </physiologicalReaction>
</comment>
<keyword evidence="6" id="KW-0862">Zinc</keyword>
<sequence>MSSASGWLNEVINPLWPAPATVRAMVTTRGGGVSLPPFASLNLGDHVGDDPNAVLANRRLLRQALPAEPLWLKQVHGIQVVDAAAGVQGVEADAVFARQPGVVCAIMTADCLPVLLTTAKGDRVAAVHAGWRGLCDGVIEAAITAMGGEDLMAWLGPAIGPGAFEVGPEVREAFLAKDAAASQHFRSADHNGKWLADIYGLARQRLHTVGVTRIFGGGDCTVTDAERFFSYRRDKTTGRMASLIWLA</sequence>
<evidence type="ECO:0000256" key="7">
    <source>
        <dbReference type="ARBA" id="ARBA00047989"/>
    </source>
</evidence>
<evidence type="ECO:0000256" key="1">
    <source>
        <dbReference type="ARBA" id="ARBA00000553"/>
    </source>
</evidence>
<evidence type="ECO:0000313" key="11">
    <source>
        <dbReference type="EMBL" id="MDK2123574.1"/>
    </source>
</evidence>
<evidence type="ECO:0000313" key="12">
    <source>
        <dbReference type="Proteomes" id="UP001172778"/>
    </source>
</evidence>
<dbReference type="CDD" id="cd16833">
    <property type="entry name" value="YfiH"/>
    <property type="match status" value="1"/>
</dbReference>
<proteinExistence type="inferred from homology"/>
<name>A0ABT7DU15_9NEIS</name>
<dbReference type="SUPFAM" id="SSF64438">
    <property type="entry name" value="CNF1/YfiH-like putative cysteine hydrolases"/>
    <property type="match status" value="1"/>
</dbReference>
<evidence type="ECO:0000256" key="4">
    <source>
        <dbReference type="ARBA" id="ARBA00022723"/>
    </source>
</evidence>
<comment type="catalytic activity">
    <reaction evidence="7">
        <text>adenosine + H2O + H(+) = inosine + NH4(+)</text>
        <dbReference type="Rhea" id="RHEA:24408"/>
        <dbReference type="ChEBI" id="CHEBI:15377"/>
        <dbReference type="ChEBI" id="CHEBI:15378"/>
        <dbReference type="ChEBI" id="CHEBI:16335"/>
        <dbReference type="ChEBI" id="CHEBI:17596"/>
        <dbReference type="ChEBI" id="CHEBI:28938"/>
        <dbReference type="EC" id="3.5.4.4"/>
    </reaction>
    <physiologicalReaction direction="left-to-right" evidence="7">
        <dbReference type="Rhea" id="RHEA:24409"/>
    </physiologicalReaction>
</comment>
<dbReference type="Gene3D" id="3.60.140.10">
    <property type="entry name" value="CNF1/YfiH-like putative cysteine hydrolases"/>
    <property type="match status" value="1"/>
</dbReference>
<accession>A0ABT7DU15</accession>
<dbReference type="InterPro" id="IPR038371">
    <property type="entry name" value="Cu_polyphenol_OxRdtase_sf"/>
</dbReference>
<dbReference type="Pfam" id="PF02578">
    <property type="entry name" value="Cu-oxidase_4"/>
    <property type="match status" value="1"/>
</dbReference>
<evidence type="ECO:0000256" key="9">
    <source>
        <dbReference type="ARBA" id="ARBA00049893"/>
    </source>
</evidence>
<evidence type="ECO:0000256" key="10">
    <source>
        <dbReference type="RuleBase" id="RU361274"/>
    </source>
</evidence>
<gene>
    <name evidence="11" type="primary">pgeF</name>
    <name evidence="11" type="ORF">PZA18_05880</name>
</gene>
<evidence type="ECO:0000256" key="2">
    <source>
        <dbReference type="ARBA" id="ARBA00007353"/>
    </source>
</evidence>